<dbReference type="PANTHER" id="PTHR43342:SF1">
    <property type="entry name" value="BIFURCATING [FEFE] HYDROGENASE GAMMA SUBUNIT"/>
    <property type="match status" value="1"/>
</dbReference>
<dbReference type="InterPro" id="IPR028431">
    <property type="entry name" value="NADP_DH_HndA-like"/>
</dbReference>
<comment type="cofactor">
    <cofactor evidence="6">
        <name>[2Fe-2S] cluster</name>
        <dbReference type="ChEBI" id="CHEBI:190135"/>
    </cofactor>
</comment>
<dbReference type="Proteomes" id="UP000008957">
    <property type="component" value="Chromosome"/>
</dbReference>
<evidence type="ECO:0000256" key="2">
    <source>
        <dbReference type="ARBA" id="ARBA00022714"/>
    </source>
</evidence>
<feature type="binding site" evidence="7">
    <location>
        <position position="123"/>
    </location>
    <ligand>
        <name>[2Fe-2S] cluster</name>
        <dbReference type="ChEBI" id="CHEBI:190135"/>
    </ligand>
</feature>
<evidence type="ECO:0000256" key="5">
    <source>
        <dbReference type="ARBA" id="ARBA00023014"/>
    </source>
</evidence>
<dbReference type="GO" id="GO:0016491">
    <property type="term" value="F:oxidoreductase activity"/>
    <property type="evidence" value="ECO:0007669"/>
    <property type="project" value="UniProtKB-KW"/>
</dbReference>
<proteinExistence type="inferred from homology"/>
<dbReference type="InterPro" id="IPR036249">
    <property type="entry name" value="Thioredoxin-like_sf"/>
</dbReference>
<dbReference type="GO" id="GO:0051537">
    <property type="term" value="F:2 iron, 2 sulfur cluster binding"/>
    <property type="evidence" value="ECO:0007669"/>
    <property type="project" value="UniProtKB-KW"/>
</dbReference>
<organism evidence="8 9">
    <name type="scientific">Fretibacterium fastidiosum</name>
    <dbReference type="NCBI Taxonomy" id="651822"/>
    <lineage>
        <taxon>Bacteria</taxon>
        <taxon>Thermotogati</taxon>
        <taxon>Synergistota</taxon>
        <taxon>Synergistia</taxon>
        <taxon>Synergistales</taxon>
        <taxon>Aminobacteriaceae</taxon>
        <taxon>Fretibacterium</taxon>
    </lineage>
</organism>
<feature type="binding site" evidence="7">
    <location>
        <position position="86"/>
    </location>
    <ligand>
        <name>[2Fe-2S] cluster</name>
        <dbReference type="ChEBI" id="CHEBI:190135"/>
    </ligand>
</feature>
<dbReference type="EC" id="1.6.5.3" evidence="8"/>
<keyword evidence="9" id="KW-1185">Reference proteome</keyword>
<evidence type="ECO:0000256" key="6">
    <source>
        <dbReference type="ARBA" id="ARBA00034078"/>
    </source>
</evidence>
<sequence>MRYTDVDVSRIRDILLRHTADQTNLIPIMQGVQALYNYLPRPALEMIADYLHVSISKVYGVATFYENFSLNAKGKHIIRCCDGTACHVRKGATILGAIRKELGLTAAQSTTDDMLFTVEIVSCLGACGLGPVVVVDDEVHPTMTVDKARELLESIRGKEARAG</sequence>
<protein>
    <submittedName>
        <fullName evidence="8">NADH:ubiquinone oxidoreductase 24 kD subunit</fullName>
        <ecNumber evidence="8">1.6.5.3</ecNumber>
    </submittedName>
</protein>
<dbReference type="Gene3D" id="3.40.30.10">
    <property type="entry name" value="Glutaredoxin"/>
    <property type="match status" value="1"/>
</dbReference>
<evidence type="ECO:0000256" key="3">
    <source>
        <dbReference type="ARBA" id="ARBA00022723"/>
    </source>
</evidence>
<dbReference type="Pfam" id="PF01257">
    <property type="entry name" value="2Fe-2S_thioredx"/>
    <property type="match status" value="1"/>
</dbReference>
<feature type="binding site" evidence="7">
    <location>
        <position position="81"/>
    </location>
    <ligand>
        <name>[2Fe-2S] cluster</name>
        <dbReference type="ChEBI" id="CHEBI:190135"/>
    </ligand>
</feature>
<dbReference type="InterPro" id="IPR041921">
    <property type="entry name" value="NuoE_N"/>
</dbReference>
<keyword evidence="3 7" id="KW-0479">Metal-binding</keyword>
<dbReference type="Gene3D" id="1.10.10.1590">
    <property type="entry name" value="NADH-quinone oxidoreductase subunit E"/>
    <property type="match status" value="1"/>
</dbReference>
<evidence type="ECO:0000256" key="4">
    <source>
        <dbReference type="ARBA" id="ARBA00023004"/>
    </source>
</evidence>
<name>A0AB94IYI9_9BACT</name>
<keyword evidence="2 7" id="KW-0001">2Fe-2S</keyword>
<dbReference type="KEGG" id="sbr:SY1_20820"/>
<dbReference type="PANTHER" id="PTHR43342">
    <property type="entry name" value="NADH-QUINONE OXIDOREDUCTASE, E SUBUNIT"/>
    <property type="match status" value="1"/>
</dbReference>
<dbReference type="GO" id="GO:0046872">
    <property type="term" value="F:metal ion binding"/>
    <property type="evidence" value="ECO:0007669"/>
    <property type="project" value="UniProtKB-KW"/>
</dbReference>
<dbReference type="PIRSF" id="PIRSF000216">
    <property type="entry name" value="NADH_DH_24kDa"/>
    <property type="match status" value="1"/>
</dbReference>
<dbReference type="SUPFAM" id="SSF52833">
    <property type="entry name" value="Thioredoxin-like"/>
    <property type="match status" value="1"/>
</dbReference>
<reference evidence="8 9" key="2">
    <citation type="submission" date="2010-03" db="EMBL/GenBank/DDBJ databases">
        <authorList>
            <person name="Pajon A."/>
        </authorList>
    </citation>
    <scope>NUCLEOTIDE SEQUENCE [LARGE SCALE GENOMIC DNA]</scope>
    <source>
        <strain evidence="8 9">SGP1</strain>
    </source>
</reference>
<dbReference type="InterPro" id="IPR042128">
    <property type="entry name" value="NuoE_dom"/>
</dbReference>
<comment type="similarity">
    <text evidence="1">Belongs to the complex I 24 kDa subunit family.</text>
</comment>
<keyword evidence="4 7" id="KW-0408">Iron</keyword>
<evidence type="ECO:0000256" key="1">
    <source>
        <dbReference type="ARBA" id="ARBA00010643"/>
    </source>
</evidence>
<dbReference type="AlphaFoldDB" id="A0AB94IYI9"/>
<feature type="binding site" evidence="7">
    <location>
        <position position="127"/>
    </location>
    <ligand>
        <name>[2Fe-2S] cluster</name>
        <dbReference type="ChEBI" id="CHEBI:190135"/>
    </ligand>
</feature>
<reference evidence="9" key="1">
    <citation type="submission" date="2010-03" db="EMBL/GenBank/DDBJ databases">
        <title>The genome sequence of Synergistetes sp. SGP1.</title>
        <authorList>
            <consortium name="metaHIT consortium -- http://www.metahit.eu/"/>
            <person name="Pajon A."/>
            <person name="Turner K."/>
            <person name="Parkhill J."/>
            <person name="Wade W."/>
            <person name="Vartoukian S."/>
        </authorList>
    </citation>
    <scope>NUCLEOTIDE SEQUENCE [LARGE SCALE GENOMIC DNA]</scope>
    <source>
        <strain evidence="9">SGP1</strain>
    </source>
</reference>
<dbReference type="CDD" id="cd03064">
    <property type="entry name" value="TRX_Fd_NuoE"/>
    <property type="match status" value="1"/>
</dbReference>
<gene>
    <name evidence="8" type="ORF">SY1_20820</name>
</gene>
<accession>A0AB94IYI9</accession>
<dbReference type="EMBL" id="FP929056">
    <property type="protein sequence ID" value="CBL28841.1"/>
    <property type="molecule type" value="Genomic_DNA"/>
</dbReference>
<evidence type="ECO:0000313" key="8">
    <source>
        <dbReference type="EMBL" id="CBL28841.1"/>
    </source>
</evidence>
<dbReference type="InterPro" id="IPR002023">
    <property type="entry name" value="NuoE-like"/>
</dbReference>
<keyword evidence="5 7" id="KW-0411">Iron-sulfur</keyword>
<evidence type="ECO:0000256" key="7">
    <source>
        <dbReference type="PIRSR" id="PIRSR000216-1"/>
    </source>
</evidence>
<dbReference type="RefSeq" id="WP_015556988.1">
    <property type="nucleotide sequence ID" value="NC_021038.1"/>
</dbReference>
<dbReference type="PROSITE" id="PS01099">
    <property type="entry name" value="COMPLEX1_24K"/>
    <property type="match status" value="1"/>
</dbReference>
<evidence type="ECO:0000313" key="9">
    <source>
        <dbReference type="Proteomes" id="UP000008957"/>
    </source>
</evidence>
<keyword evidence="8" id="KW-0560">Oxidoreductase</keyword>
<comment type="cofactor">
    <cofactor evidence="7">
        <name>[2Fe-2S] cluster</name>
        <dbReference type="ChEBI" id="CHEBI:190135"/>
    </cofactor>
    <text evidence="7">Binds 1 [2Fe-2S] cluster.</text>
</comment>